<keyword evidence="4" id="KW-1185">Reference proteome</keyword>
<dbReference type="SMR" id="A2D7I2"/>
<evidence type="ECO:0000313" key="4">
    <source>
        <dbReference type="Proteomes" id="UP000001542"/>
    </source>
</evidence>
<organism evidence="3 4">
    <name type="scientific">Trichomonas vaginalis (strain ATCC PRA-98 / G3)</name>
    <dbReference type="NCBI Taxonomy" id="412133"/>
    <lineage>
        <taxon>Eukaryota</taxon>
        <taxon>Metamonada</taxon>
        <taxon>Parabasalia</taxon>
        <taxon>Trichomonadida</taxon>
        <taxon>Trichomonadidae</taxon>
        <taxon>Trichomonas</taxon>
    </lineage>
</organism>
<dbReference type="InterPro" id="IPR044925">
    <property type="entry name" value="His-Me_finger_sf"/>
</dbReference>
<dbReference type="RefSeq" id="XP_001276947.1">
    <property type="nucleotide sequence ID" value="XM_001276946.1"/>
</dbReference>
<accession>A2D7I2</accession>
<dbReference type="InParanoid" id="A2D7I2"/>
<dbReference type="GO" id="GO:0016787">
    <property type="term" value="F:hydrolase activity"/>
    <property type="evidence" value="ECO:0007669"/>
    <property type="project" value="UniProtKB-KW"/>
</dbReference>
<dbReference type="EMBL" id="DS113177">
    <property type="protein sequence ID" value="EAY23699.1"/>
    <property type="molecule type" value="Genomic_DNA"/>
</dbReference>
<dbReference type="PANTHER" id="PTHR33607">
    <property type="entry name" value="ENDONUCLEASE-1"/>
    <property type="match status" value="1"/>
</dbReference>
<dbReference type="KEGG" id="tva:4720665"/>
<dbReference type="GO" id="GO:0006308">
    <property type="term" value="P:DNA catabolic process"/>
    <property type="evidence" value="ECO:0000318"/>
    <property type="project" value="GO_Central"/>
</dbReference>
<proteinExistence type="predicted"/>
<dbReference type="SUPFAM" id="SSF54060">
    <property type="entry name" value="His-Me finger endonucleases"/>
    <property type="match status" value="1"/>
</dbReference>
<dbReference type="GO" id="GO:0004536">
    <property type="term" value="F:DNA nuclease activity"/>
    <property type="evidence" value="ECO:0000318"/>
    <property type="project" value="GO_Central"/>
</dbReference>
<dbReference type="PANTHER" id="PTHR33607:SF2">
    <property type="entry name" value="ENDONUCLEASE-1"/>
    <property type="match status" value="1"/>
</dbReference>
<evidence type="ECO:0000313" key="3">
    <source>
        <dbReference type="EMBL" id="EAY23699.1"/>
    </source>
</evidence>
<protein>
    <submittedName>
        <fullName evidence="3">Extracellular ribonuclease-related protein</fullName>
    </submittedName>
</protein>
<evidence type="ECO:0000256" key="2">
    <source>
        <dbReference type="ARBA" id="ARBA00022801"/>
    </source>
</evidence>
<dbReference type="Proteomes" id="UP000001542">
    <property type="component" value="Unassembled WGS sequence"/>
</dbReference>
<name>A2D7I2_TRIV3</name>
<evidence type="ECO:0000256" key="1">
    <source>
        <dbReference type="ARBA" id="ARBA00022722"/>
    </source>
</evidence>
<keyword evidence="1" id="KW-0540">Nuclease</keyword>
<dbReference type="VEuPathDB" id="TrichDB:TVAGG3_0993400"/>
<dbReference type="OrthoDB" id="2015847at2759"/>
<reference evidence="3" key="1">
    <citation type="submission" date="2006-10" db="EMBL/GenBank/DDBJ databases">
        <authorList>
            <person name="Amadeo P."/>
            <person name="Zhao Q."/>
            <person name="Wortman J."/>
            <person name="Fraser-Liggett C."/>
            <person name="Carlton J."/>
        </authorList>
    </citation>
    <scope>NUCLEOTIDE SEQUENCE</scope>
    <source>
        <strain evidence="3">G3</strain>
    </source>
</reference>
<dbReference type="Pfam" id="PF04231">
    <property type="entry name" value="Endonuclease_1"/>
    <property type="match status" value="1"/>
</dbReference>
<keyword evidence="2" id="KW-0378">Hydrolase</keyword>
<dbReference type="STRING" id="5722.A2D7I2"/>
<dbReference type="InterPro" id="IPR007346">
    <property type="entry name" value="Endonuclease-I"/>
</dbReference>
<sequence>MLSRFVSLFSANLAHIKANSFKQDLKAKYKDHKVVSYAATRILMYNTVDCEDNKLYLIYGGVPYNWKCGQNKNPPLDDINAEHTVPQSFFNKLQPMVSDLHHLISAPHTLNEARSNYKFAEFDYSKCQKFCHGLTCQTSHPSNPDDYSCLSNDNQWMPRKADRGQVARMVLYFFTMYDDYDISRVGDLKTFLKWNSQYAPSDREITRNNVLNRTQGNRNPYIDHPEWANQAFA</sequence>
<reference evidence="3" key="2">
    <citation type="journal article" date="2007" name="Science">
        <title>Draft genome sequence of the sexually transmitted pathogen Trichomonas vaginalis.</title>
        <authorList>
            <person name="Carlton J.M."/>
            <person name="Hirt R.P."/>
            <person name="Silva J.C."/>
            <person name="Delcher A.L."/>
            <person name="Schatz M."/>
            <person name="Zhao Q."/>
            <person name="Wortman J.R."/>
            <person name="Bidwell S.L."/>
            <person name="Alsmark U.C.M."/>
            <person name="Besteiro S."/>
            <person name="Sicheritz-Ponten T."/>
            <person name="Noel C.J."/>
            <person name="Dacks J.B."/>
            <person name="Foster P.G."/>
            <person name="Simillion C."/>
            <person name="Van de Peer Y."/>
            <person name="Miranda-Saavedra D."/>
            <person name="Barton G.J."/>
            <person name="Westrop G.D."/>
            <person name="Mueller S."/>
            <person name="Dessi D."/>
            <person name="Fiori P.L."/>
            <person name="Ren Q."/>
            <person name="Paulsen I."/>
            <person name="Zhang H."/>
            <person name="Bastida-Corcuera F.D."/>
            <person name="Simoes-Barbosa A."/>
            <person name="Brown M.T."/>
            <person name="Hayes R.D."/>
            <person name="Mukherjee M."/>
            <person name="Okumura C.Y."/>
            <person name="Schneider R."/>
            <person name="Smith A.J."/>
            <person name="Vanacova S."/>
            <person name="Villalvazo M."/>
            <person name="Haas B.J."/>
            <person name="Pertea M."/>
            <person name="Feldblyum T.V."/>
            <person name="Utterback T.R."/>
            <person name="Shu C.L."/>
            <person name="Osoegawa K."/>
            <person name="de Jong P.J."/>
            <person name="Hrdy I."/>
            <person name="Horvathova L."/>
            <person name="Zubacova Z."/>
            <person name="Dolezal P."/>
            <person name="Malik S.B."/>
            <person name="Logsdon J.M. Jr."/>
            <person name="Henze K."/>
            <person name="Gupta A."/>
            <person name="Wang C.C."/>
            <person name="Dunne R.L."/>
            <person name="Upcroft J.A."/>
            <person name="Upcroft P."/>
            <person name="White O."/>
            <person name="Salzberg S.L."/>
            <person name="Tang P."/>
            <person name="Chiu C.-H."/>
            <person name="Lee Y.-S."/>
            <person name="Embley T.M."/>
            <person name="Coombs G.H."/>
            <person name="Mottram J.C."/>
            <person name="Tachezy J."/>
            <person name="Fraser-Liggett C.M."/>
            <person name="Johnson P.J."/>
        </authorList>
    </citation>
    <scope>NUCLEOTIDE SEQUENCE [LARGE SCALE GENOMIC DNA]</scope>
    <source>
        <strain evidence="3">G3</strain>
    </source>
</reference>
<dbReference type="VEuPathDB" id="TrichDB:TVAG_120370"/>
<gene>
    <name evidence="3" type="ORF">TVAG_120370</name>
</gene>
<dbReference type="AlphaFoldDB" id="A2D7I2"/>